<sequence>MGLAVAAVVRKTRTTPYTRKLAAEVVPGKIDTLINSQNLKNATGCKRTTFPIVILHETIETSIPSSLAYTLPGSSGITQEDNRPEELASPKRHSQQMRDFKSRPSHHGRKNERSWSVWDRFKNKNDAQTEESRSLGWGRDTWFWKQFVACHGGNG</sequence>
<dbReference type="EMBL" id="GG704914">
    <property type="protein sequence ID" value="EAS33756.3"/>
    <property type="molecule type" value="Genomic_DNA"/>
</dbReference>
<dbReference type="GeneID" id="4565059"/>
<dbReference type="InParanoid" id="J3KE76"/>
<name>J3KE76_COCIM</name>
<dbReference type="VEuPathDB" id="FungiDB:CIMG_04780"/>
<feature type="compositionally biased region" description="Polar residues" evidence="1">
    <location>
        <begin position="70"/>
        <end position="79"/>
    </location>
</feature>
<evidence type="ECO:0000256" key="1">
    <source>
        <dbReference type="SAM" id="MobiDB-lite"/>
    </source>
</evidence>
<proteinExistence type="predicted"/>
<protein>
    <submittedName>
        <fullName evidence="2">Uncharacterized protein</fullName>
    </submittedName>
</protein>
<feature type="region of interest" description="Disordered" evidence="1">
    <location>
        <begin position="70"/>
        <end position="120"/>
    </location>
</feature>
<gene>
    <name evidence="2" type="ORF">CIMG_04780</name>
</gene>
<organism evidence="2 3">
    <name type="scientific">Coccidioides immitis (strain RS)</name>
    <name type="common">Valley fever fungus</name>
    <dbReference type="NCBI Taxonomy" id="246410"/>
    <lineage>
        <taxon>Eukaryota</taxon>
        <taxon>Fungi</taxon>
        <taxon>Dikarya</taxon>
        <taxon>Ascomycota</taxon>
        <taxon>Pezizomycotina</taxon>
        <taxon>Eurotiomycetes</taxon>
        <taxon>Eurotiomycetidae</taxon>
        <taxon>Onygenales</taxon>
        <taxon>Onygenaceae</taxon>
        <taxon>Coccidioides</taxon>
    </lineage>
</organism>
<evidence type="ECO:0000313" key="2">
    <source>
        <dbReference type="EMBL" id="EAS33756.3"/>
    </source>
</evidence>
<dbReference type="Proteomes" id="UP000001261">
    <property type="component" value="Unassembled WGS sequence"/>
</dbReference>
<evidence type="ECO:0000313" key="3">
    <source>
        <dbReference type="Proteomes" id="UP000001261"/>
    </source>
</evidence>
<dbReference type="AlphaFoldDB" id="J3KE76"/>
<reference evidence="3" key="2">
    <citation type="journal article" date="2010" name="Genome Res.">
        <title>Population genomic sequencing of Coccidioides fungi reveals recent hybridization and transposon control.</title>
        <authorList>
            <person name="Neafsey D.E."/>
            <person name="Barker B.M."/>
            <person name="Sharpton T.J."/>
            <person name="Stajich J.E."/>
            <person name="Park D.J."/>
            <person name="Whiston E."/>
            <person name="Hung C.-Y."/>
            <person name="McMahan C."/>
            <person name="White J."/>
            <person name="Sykes S."/>
            <person name="Heiman D."/>
            <person name="Young S."/>
            <person name="Zeng Q."/>
            <person name="Abouelleil A."/>
            <person name="Aftuck L."/>
            <person name="Bessette D."/>
            <person name="Brown A."/>
            <person name="FitzGerald M."/>
            <person name="Lui A."/>
            <person name="Macdonald J.P."/>
            <person name="Priest M."/>
            <person name="Orbach M.J."/>
            <person name="Galgiani J.N."/>
            <person name="Kirkland T.N."/>
            <person name="Cole G.T."/>
            <person name="Birren B.W."/>
            <person name="Henn M.R."/>
            <person name="Taylor J.W."/>
            <person name="Rounsley S.D."/>
        </authorList>
    </citation>
    <scope>GENOME REANNOTATION</scope>
    <source>
        <strain evidence="3">RS</strain>
    </source>
</reference>
<dbReference type="RefSeq" id="XP_001245339.2">
    <property type="nucleotide sequence ID" value="XM_001245338.2"/>
</dbReference>
<keyword evidence="3" id="KW-1185">Reference proteome</keyword>
<dbReference type="KEGG" id="cim:CIMG_04780"/>
<feature type="compositionally biased region" description="Basic and acidic residues" evidence="1">
    <location>
        <begin position="80"/>
        <end position="89"/>
    </location>
</feature>
<reference evidence="3" key="1">
    <citation type="journal article" date="2009" name="Genome Res.">
        <title>Comparative genomic analyses of the human fungal pathogens Coccidioides and their relatives.</title>
        <authorList>
            <person name="Sharpton T.J."/>
            <person name="Stajich J.E."/>
            <person name="Rounsley S.D."/>
            <person name="Gardner M.J."/>
            <person name="Wortman J.R."/>
            <person name="Jordar V.S."/>
            <person name="Maiti R."/>
            <person name="Kodira C.D."/>
            <person name="Neafsey D.E."/>
            <person name="Zeng Q."/>
            <person name="Hung C.-Y."/>
            <person name="McMahan C."/>
            <person name="Muszewska A."/>
            <person name="Grynberg M."/>
            <person name="Mandel M.A."/>
            <person name="Kellner E.M."/>
            <person name="Barker B.M."/>
            <person name="Galgiani J.N."/>
            <person name="Orbach M.J."/>
            <person name="Kirkland T.N."/>
            <person name="Cole G.T."/>
            <person name="Henn M.R."/>
            <person name="Birren B.W."/>
            <person name="Taylor J.W."/>
        </authorList>
    </citation>
    <scope>NUCLEOTIDE SEQUENCE [LARGE SCALE GENOMIC DNA]</scope>
    <source>
        <strain evidence="3">RS</strain>
    </source>
</reference>
<accession>J3KE76</accession>